<dbReference type="Pfam" id="PF24681">
    <property type="entry name" value="Kelch_KLHDC2_KLHL20_DRC7"/>
    <property type="match status" value="1"/>
</dbReference>
<feature type="chain" id="PRO_5042560738" description="Galactose oxidase" evidence="1">
    <location>
        <begin position="18"/>
        <end position="391"/>
    </location>
</feature>
<dbReference type="Proteomes" id="UP001275084">
    <property type="component" value="Unassembled WGS sequence"/>
</dbReference>
<gene>
    <name evidence="2" type="ORF">B0T25DRAFT_560383</name>
</gene>
<dbReference type="PANTHER" id="PTHR46407">
    <property type="entry name" value="OS02G0208700 PROTEIN"/>
    <property type="match status" value="1"/>
</dbReference>
<dbReference type="InterPro" id="IPR006652">
    <property type="entry name" value="Kelch_1"/>
</dbReference>
<evidence type="ECO:0000256" key="1">
    <source>
        <dbReference type="SAM" id="SignalP"/>
    </source>
</evidence>
<organism evidence="2 3">
    <name type="scientific">Lasiosphaeria hispida</name>
    <dbReference type="NCBI Taxonomy" id="260671"/>
    <lineage>
        <taxon>Eukaryota</taxon>
        <taxon>Fungi</taxon>
        <taxon>Dikarya</taxon>
        <taxon>Ascomycota</taxon>
        <taxon>Pezizomycotina</taxon>
        <taxon>Sordariomycetes</taxon>
        <taxon>Sordariomycetidae</taxon>
        <taxon>Sordariales</taxon>
        <taxon>Lasiosphaeriaceae</taxon>
        <taxon>Lasiosphaeria</taxon>
    </lineage>
</organism>
<dbReference type="InterPro" id="IPR011043">
    <property type="entry name" value="Gal_Oxase/kelch_b-propeller"/>
</dbReference>
<dbReference type="AlphaFoldDB" id="A0AAJ0M7P0"/>
<dbReference type="InterPro" id="IPR015915">
    <property type="entry name" value="Kelch-typ_b-propeller"/>
</dbReference>
<evidence type="ECO:0008006" key="4">
    <source>
        <dbReference type="Google" id="ProtNLM"/>
    </source>
</evidence>
<proteinExistence type="predicted"/>
<keyword evidence="1" id="KW-0732">Signal</keyword>
<evidence type="ECO:0000313" key="3">
    <source>
        <dbReference type="Proteomes" id="UP001275084"/>
    </source>
</evidence>
<dbReference type="SUPFAM" id="SSF50965">
    <property type="entry name" value="Galactose oxidase, central domain"/>
    <property type="match status" value="1"/>
</dbReference>
<accession>A0AAJ0M7P0</accession>
<dbReference type="EMBL" id="JAUIQD010000009">
    <property type="protein sequence ID" value="KAK3339675.1"/>
    <property type="molecule type" value="Genomic_DNA"/>
</dbReference>
<dbReference type="InterPro" id="IPR044595">
    <property type="entry name" value="KMD1-4"/>
</dbReference>
<feature type="signal peptide" evidence="1">
    <location>
        <begin position="1"/>
        <end position="17"/>
    </location>
</feature>
<dbReference type="Gene3D" id="2.120.10.80">
    <property type="entry name" value="Kelch-type beta propeller"/>
    <property type="match status" value="2"/>
</dbReference>
<dbReference type="GO" id="GO:2000762">
    <property type="term" value="P:regulation of phenylpropanoid metabolic process"/>
    <property type="evidence" value="ECO:0007669"/>
    <property type="project" value="InterPro"/>
</dbReference>
<dbReference type="Pfam" id="PF01344">
    <property type="entry name" value="Kelch_1"/>
    <property type="match status" value="1"/>
</dbReference>
<name>A0AAJ0M7P0_9PEZI</name>
<reference evidence="2" key="1">
    <citation type="journal article" date="2023" name="Mol. Phylogenet. Evol.">
        <title>Genome-scale phylogeny and comparative genomics of the fungal order Sordariales.</title>
        <authorList>
            <person name="Hensen N."/>
            <person name="Bonometti L."/>
            <person name="Westerberg I."/>
            <person name="Brannstrom I.O."/>
            <person name="Guillou S."/>
            <person name="Cros-Aarteil S."/>
            <person name="Calhoun S."/>
            <person name="Haridas S."/>
            <person name="Kuo A."/>
            <person name="Mondo S."/>
            <person name="Pangilinan J."/>
            <person name="Riley R."/>
            <person name="LaButti K."/>
            <person name="Andreopoulos B."/>
            <person name="Lipzen A."/>
            <person name="Chen C."/>
            <person name="Yan M."/>
            <person name="Daum C."/>
            <person name="Ng V."/>
            <person name="Clum A."/>
            <person name="Steindorff A."/>
            <person name="Ohm R.A."/>
            <person name="Martin F."/>
            <person name="Silar P."/>
            <person name="Natvig D.O."/>
            <person name="Lalanne C."/>
            <person name="Gautier V."/>
            <person name="Ament-Velasquez S.L."/>
            <person name="Kruys A."/>
            <person name="Hutchinson M.I."/>
            <person name="Powell A.J."/>
            <person name="Barry K."/>
            <person name="Miller A.N."/>
            <person name="Grigoriev I.V."/>
            <person name="Debuchy R."/>
            <person name="Gladieux P."/>
            <person name="Hiltunen Thoren M."/>
            <person name="Johannesson H."/>
        </authorList>
    </citation>
    <scope>NUCLEOTIDE SEQUENCE</scope>
    <source>
        <strain evidence="2">CBS 955.72</strain>
    </source>
</reference>
<sequence>MKLEILGLCFLSIVVYRSDRCNQSQHFALSKLAVVNRDTECTHKFLAPPPPCTMKLLPALVLATSALAAPKPSQGGTWTNLAPIPIAPRQEHITVAVSPSELAILTGIIPSGPGYNTTALVQLYHIPTNTWRPAAPAPLPLNHANAAAVDGKIYLLGGLADAPDGAWRAVPNSWVYDPSADAWTELPPLPAGHARGSAIAGVWKKTIFLAGGMRVLVPVAGGEQDTVDIVSAYDTVKGRWIDVPAAAAHIPAARDHAGGAVVGHTFYVVGGRDRGQRNVRDTVFALDFKDLEAGWSTKSSRMPTPRGGIAAAAVGEKIYTFGGEGNPNSEIGVYNETEVYDTVKNTWDQLPVMPLPRHGTSAVAIGGKVFIPGGGLKIGADPVDSFDVYRP</sequence>
<comment type="caution">
    <text evidence="2">The sequence shown here is derived from an EMBL/GenBank/DDBJ whole genome shotgun (WGS) entry which is preliminary data.</text>
</comment>
<protein>
    <recommendedName>
        <fullName evidence="4">Galactose oxidase</fullName>
    </recommendedName>
</protein>
<reference evidence="2" key="2">
    <citation type="submission" date="2023-06" db="EMBL/GenBank/DDBJ databases">
        <authorList>
            <consortium name="Lawrence Berkeley National Laboratory"/>
            <person name="Haridas S."/>
            <person name="Hensen N."/>
            <person name="Bonometti L."/>
            <person name="Westerberg I."/>
            <person name="Brannstrom I.O."/>
            <person name="Guillou S."/>
            <person name="Cros-Aarteil S."/>
            <person name="Calhoun S."/>
            <person name="Kuo A."/>
            <person name="Mondo S."/>
            <person name="Pangilinan J."/>
            <person name="Riley R."/>
            <person name="Labutti K."/>
            <person name="Andreopoulos B."/>
            <person name="Lipzen A."/>
            <person name="Chen C."/>
            <person name="Yanf M."/>
            <person name="Daum C."/>
            <person name="Ng V."/>
            <person name="Clum A."/>
            <person name="Steindorff A."/>
            <person name="Ohm R."/>
            <person name="Martin F."/>
            <person name="Silar P."/>
            <person name="Natvig D."/>
            <person name="Lalanne C."/>
            <person name="Gautier V."/>
            <person name="Ament-Velasquez S.L."/>
            <person name="Kruys A."/>
            <person name="Hutchinson M.I."/>
            <person name="Powell A.J."/>
            <person name="Barry K."/>
            <person name="Miller A.N."/>
            <person name="Grigoriev I.V."/>
            <person name="Debuchy R."/>
            <person name="Gladieux P."/>
            <person name="Thoren M.H."/>
            <person name="Johannesson H."/>
        </authorList>
    </citation>
    <scope>NUCLEOTIDE SEQUENCE</scope>
    <source>
        <strain evidence="2">CBS 955.72</strain>
    </source>
</reference>
<dbReference type="SMART" id="SM00612">
    <property type="entry name" value="Kelch"/>
    <property type="match status" value="4"/>
</dbReference>
<dbReference type="PANTHER" id="PTHR46407:SF3">
    <property type="entry name" value="OS02G0208700 PROTEIN"/>
    <property type="match status" value="1"/>
</dbReference>
<keyword evidence="3" id="KW-1185">Reference proteome</keyword>
<evidence type="ECO:0000313" key="2">
    <source>
        <dbReference type="EMBL" id="KAK3339675.1"/>
    </source>
</evidence>